<comment type="subcellular location">
    <subcellularLocation>
        <location evidence="1">Membrane</location>
        <topology evidence="1">Multi-pass membrane protein</topology>
    </subcellularLocation>
</comment>
<evidence type="ECO:0000256" key="6">
    <source>
        <dbReference type="SAM" id="Phobius"/>
    </source>
</evidence>
<feature type="compositionally biased region" description="Polar residues" evidence="5">
    <location>
        <begin position="32"/>
        <end position="45"/>
    </location>
</feature>
<feature type="transmembrane region" description="Helical" evidence="6">
    <location>
        <begin position="227"/>
        <end position="245"/>
    </location>
</feature>
<evidence type="ECO:0000256" key="1">
    <source>
        <dbReference type="ARBA" id="ARBA00004141"/>
    </source>
</evidence>
<dbReference type="Gene3D" id="1.20.144.10">
    <property type="entry name" value="Phosphatidic acid phosphatase type 2/haloperoxidase"/>
    <property type="match status" value="1"/>
</dbReference>
<feature type="compositionally biased region" description="Low complexity" evidence="5">
    <location>
        <begin position="412"/>
        <end position="426"/>
    </location>
</feature>
<proteinExistence type="predicted"/>
<dbReference type="PANTHER" id="PTHR31310:SF7">
    <property type="entry name" value="PA-PHOSPHATASE RELATED-FAMILY PROTEIN DDB_G0268928"/>
    <property type="match status" value="1"/>
</dbReference>
<dbReference type="InterPro" id="IPR036938">
    <property type="entry name" value="PAP2/HPO_sf"/>
</dbReference>
<gene>
    <name evidence="8" type="ORF">GP2_016_00730</name>
</gene>
<keyword evidence="3 6" id="KW-1133">Transmembrane helix</keyword>
<reference evidence="8 9" key="1">
    <citation type="submission" date="2013-02" db="EMBL/GenBank/DDBJ databases">
        <title>Whole genome shotgun sequence of Gordonia paraffinivorans NBRC 108238.</title>
        <authorList>
            <person name="Isaki-Nakamura S."/>
            <person name="Hosoyama A."/>
            <person name="Tsuchikane K."/>
            <person name="Ando Y."/>
            <person name="Baba S."/>
            <person name="Ohji S."/>
            <person name="Hamada M."/>
            <person name="Tamura T."/>
            <person name="Yamazoe A."/>
            <person name="Yamazaki S."/>
            <person name="Fujita N."/>
        </authorList>
    </citation>
    <scope>NUCLEOTIDE SEQUENCE [LARGE SCALE GENOMIC DNA]</scope>
    <source>
        <strain evidence="8 9">NBRC 108238</strain>
    </source>
</reference>
<keyword evidence="2 6" id="KW-0812">Transmembrane</keyword>
<sequence length="442" mass="48404">MTGGLYRVSVDESVGFPRPGESSGSGGEGNPDGTSPATLPSTNPSYGKRTESDPPEMESVFDDLAAASEMESDPASRRDLTLVRRIAIGAWVVLIALHFVFYGVAWDRTRLIILLCLGLAAASIGRRKFITIIKDWAPFALVLILYDWTRDIARIVGMPTHWNLAIDFDAWLFGGRTPTALLQEQLKQASPPWWEVIVSVVYMSYFIVPYAVAAWLWLKDRAAWRRYAACFVATTFLALVGYTLVPGAPPWAAARCTAVEVQDYPRDPICMYSPQAAEPGGLLGPLEPAHPDAEPYVERISARGWNYLNIHMASQLVTLGQGKSNLVAAIPSLHAGLTMLLALFMWPRVKALGKTLYMGYALAMAFALVYSAEHYIFDIVLGWALAAAVIAAYRFIDWKWLIPRQKRREEAAAAGAAAGPATPPADSSDDEDPDAEKVTTHA</sequence>
<accession>A0ABQ0IK44</accession>
<feature type="transmembrane region" description="Helical" evidence="6">
    <location>
        <begin position="196"/>
        <end position="218"/>
    </location>
</feature>
<evidence type="ECO:0000256" key="5">
    <source>
        <dbReference type="SAM" id="MobiDB-lite"/>
    </source>
</evidence>
<name>A0ABQ0IK44_9ACTN</name>
<feature type="region of interest" description="Disordered" evidence="5">
    <location>
        <begin position="412"/>
        <end position="442"/>
    </location>
</feature>
<keyword evidence="4 6" id="KW-0472">Membrane</keyword>
<dbReference type="Pfam" id="PF14378">
    <property type="entry name" value="PAP2_3"/>
    <property type="match status" value="1"/>
</dbReference>
<feature type="region of interest" description="Disordered" evidence="5">
    <location>
        <begin position="1"/>
        <end position="56"/>
    </location>
</feature>
<feature type="transmembrane region" description="Helical" evidence="6">
    <location>
        <begin position="351"/>
        <end position="369"/>
    </location>
</feature>
<evidence type="ECO:0000313" key="8">
    <source>
        <dbReference type="EMBL" id="GAC83938.1"/>
    </source>
</evidence>
<feature type="transmembrane region" description="Helical" evidence="6">
    <location>
        <begin position="108"/>
        <end position="125"/>
    </location>
</feature>
<keyword evidence="9" id="KW-1185">Reference proteome</keyword>
<evidence type="ECO:0000259" key="7">
    <source>
        <dbReference type="Pfam" id="PF14378"/>
    </source>
</evidence>
<dbReference type="CDD" id="cd03386">
    <property type="entry name" value="PAP2_Aur1_like"/>
    <property type="match status" value="1"/>
</dbReference>
<dbReference type="PANTHER" id="PTHR31310">
    <property type="match status" value="1"/>
</dbReference>
<protein>
    <recommendedName>
        <fullName evidence="7">Inositolphosphotransferase Aur1/Ipt1 domain-containing protein</fullName>
    </recommendedName>
</protein>
<organism evidence="8 9">
    <name type="scientific">Gordonia paraffinivorans NBRC 108238</name>
    <dbReference type="NCBI Taxonomy" id="1223543"/>
    <lineage>
        <taxon>Bacteria</taxon>
        <taxon>Bacillati</taxon>
        <taxon>Actinomycetota</taxon>
        <taxon>Actinomycetes</taxon>
        <taxon>Mycobacteriales</taxon>
        <taxon>Gordoniaceae</taxon>
        <taxon>Gordonia</taxon>
    </lineage>
</organism>
<dbReference type="InterPro" id="IPR052185">
    <property type="entry name" value="IPC_Synthase-Related"/>
</dbReference>
<feature type="transmembrane region" description="Helical" evidence="6">
    <location>
        <begin position="326"/>
        <end position="344"/>
    </location>
</feature>
<feature type="transmembrane region" description="Helical" evidence="6">
    <location>
        <begin position="375"/>
        <end position="396"/>
    </location>
</feature>
<feature type="transmembrane region" description="Helical" evidence="6">
    <location>
        <begin position="82"/>
        <end position="102"/>
    </location>
</feature>
<evidence type="ECO:0000256" key="3">
    <source>
        <dbReference type="ARBA" id="ARBA00022989"/>
    </source>
</evidence>
<dbReference type="InterPro" id="IPR026841">
    <property type="entry name" value="Aur1/Ipt1"/>
</dbReference>
<evidence type="ECO:0000256" key="4">
    <source>
        <dbReference type="ARBA" id="ARBA00023136"/>
    </source>
</evidence>
<dbReference type="EMBL" id="BAOQ01000016">
    <property type="protein sequence ID" value="GAC83938.1"/>
    <property type="molecule type" value="Genomic_DNA"/>
</dbReference>
<dbReference type="Proteomes" id="UP000035021">
    <property type="component" value="Unassembled WGS sequence"/>
</dbReference>
<dbReference type="SUPFAM" id="SSF48317">
    <property type="entry name" value="Acid phosphatase/Vanadium-dependent haloperoxidase"/>
    <property type="match status" value="1"/>
</dbReference>
<feature type="domain" description="Inositolphosphotransferase Aur1/Ipt1" evidence="7">
    <location>
        <begin position="189"/>
        <end position="391"/>
    </location>
</feature>
<evidence type="ECO:0000313" key="9">
    <source>
        <dbReference type="Proteomes" id="UP000035021"/>
    </source>
</evidence>
<comment type="caution">
    <text evidence="8">The sequence shown here is derived from an EMBL/GenBank/DDBJ whole genome shotgun (WGS) entry which is preliminary data.</text>
</comment>
<evidence type="ECO:0000256" key="2">
    <source>
        <dbReference type="ARBA" id="ARBA00022692"/>
    </source>
</evidence>